<evidence type="ECO:0008006" key="4">
    <source>
        <dbReference type="Google" id="ProtNLM"/>
    </source>
</evidence>
<evidence type="ECO:0000256" key="1">
    <source>
        <dbReference type="SAM" id="SignalP"/>
    </source>
</evidence>
<dbReference type="OrthoDB" id="2527403at2759"/>
<evidence type="ECO:0000313" key="3">
    <source>
        <dbReference type="Proteomes" id="UP000006790"/>
    </source>
</evidence>
<dbReference type="Pfam" id="PF10281">
    <property type="entry name" value="Ish1"/>
    <property type="match status" value="2"/>
</dbReference>
<keyword evidence="1" id="KW-0732">Signal</keyword>
<reference evidence="3" key="1">
    <citation type="journal article" date="2012" name="G3 (Bethesda)">
        <title>Pichia sorbitophila, an interspecies yeast hybrid reveals early steps of genome resolution following polyploidization.</title>
        <authorList>
            <person name="Leh Louis V."/>
            <person name="Despons L."/>
            <person name="Friedrich A."/>
            <person name="Martin T."/>
            <person name="Durrens P."/>
            <person name="Casaregola S."/>
            <person name="Neuveglise C."/>
            <person name="Fairhead C."/>
            <person name="Marck C."/>
            <person name="Cruz J.A."/>
            <person name="Straub M.L."/>
            <person name="Kugler V."/>
            <person name="Sacerdot C."/>
            <person name="Uzunov Z."/>
            <person name="Thierry A."/>
            <person name="Weiss S."/>
            <person name="Bleykasten C."/>
            <person name="De Montigny J."/>
            <person name="Jacques N."/>
            <person name="Jung P."/>
            <person name="Lemaire M."/>
            <person name="Mallet S."/>
            <person name="Morel G."/>
            <person name="Richard G.F."/>
            <person name="Sarkar A."/>
            <person name="Savel G."/>
            <person name="Schacherer J."/>
            <person name="Seret M.L."/>
            <person name="Talla E."/>
            <person name="Samson G."/>
            <person name="Jubin C."/>
            <person name="Poulain J."/>
            <person name="Vacherie B."/>
            <person name="Barbe V."/>
            <person name="Pelletier E."/>
            <person name="Sherman D.J."/>
            <person name="Westhof E."/>
            <person name="Weissenbach J."/>
            <person name="Baret P.V."/>
            <person name="Wincker P."/>
            <person name="Gaillardin C."/>
            <person name="Dujon B."/>
            <person name="Souciet J.L."/>
        </authorList>
    </citation>
    <scope>NUCLEOTIDE SEQUENCE [LARGE SCALE GENOMIC DNA]</scope>
    <source>
        <strain evidence="3">CBS 270.75 / DBVPG 7215 / KCTC 17166 / NRRL Y-17582</strain>
    </source>
</reference>
<dbReference type="eggNOG" id="ENOG502RNIV">
    <property type="taxonomic scope" value="Eukaryota"/>
</dbReference>
<proteinExistence type="predicted"/>
<dbReference type="STRING" id="931890.G8JX61"/>
<dbReference type="FunCoup" id="G8JX61">
    <property type="interactions" value="93"/>
</dbReference>
<feature type="signal peptide" evidence="1">
    <location>
        <begin position="1"/>
        <end position="20"/>
    </location>
</feature>
<accession>G8JX61</accession>
<dbReference type="GO" id="GO:0005635">
    <property type="term" value="C:nuclear envelope"/>
    <property type="evidence" value="ECO:0007669"/>
    <property type="project" value="EnsemblFungi"/>
</dbReference>
<dbReference type="AlphaFoldDB" id="G8JX61"/>
<dbReference type="RefSeq" id="XP_003648252.1">
    <property type="nucleotide sequence ID" value="XM_003648204.1"/>
</dbReference>
<dbReference type="InterPro" id="IPR018803">
    <property type="entry name" value="Ish1/Msc1-like"/>
</dbReference>
<protein>
    <recommendedName>
        <fullName evidence="4">Meiotic sister chromatid recombination protein 1</fullName>
    </recommendedName>
</protein>
<dbReference type="Proteomes" id="UP000006790">
    <property type="component" value="Chromosome 8"/>
</dbReference>
<sequence length="527" mass="60410">MKFSGCVLVAAAAIAVGAESSTSFFDKWSDSDIKQYLKDNGHEVADKVQQPLESLKELALKEWQKHNEQKPWWKIWDNQEDSGSWLQEESDSEVGDWLFDTWSADSLKKLLKSARLKYDSSSSRDALVSTAKNNFKKISDKVGASGFYPSEPFFKHWETSDLKNWLAEYGISYDQAKSTRDDLLKKVRDNIHRATKYYDDERLELLTSLNFLSDYYDNDGSLDAVDFSSWSPSVLKKWLNLHKVKLDETLAEDRDYLINLATKSKNLLNDDVEWLSNAAQKQVSSSLSNGPDAILSLWDSAVGKGDKPKYDSGDEEEEEVINDTFLLDVEYWPKQKLKEFLEARDISYPVLSTRKDLRNMVIKYRSKPVKNLKDVDSAWFPGFSLGQNLQQWSVENTQAAKDALGSARDKLRDWTSGSYEKAEDSAESAGAEVKSNSKNVANNFKQKMSDWTDIFESWTADELTKYLNNFGIRVPTSFTKKKLVRMAKANSKSFFGPRLEPSYFDRLNKKVREWANYGYSYILQTVS</sequence>
<dbReference type="HOGENOM" id="CLU_028751_0_0_1"/>
<organism evidence="2 3">
    <name type="scientific">Eremothecium cymbalariae (strain CBS 270.75 / DBVPG 7215 / KCTC 17166 / NRRL Y-17582)</name>
    <name type="common">Yeast</name>
    <dbReference type="NCBI Taxonomy" id="931890"/>
    <lineage>
        <taxon>Eukaryota</taxon>
        <taxon>Fungi</taxon>
        <taxon>Dikarya</taxon>
        <taxon>Ascomycota</taxon>
        <taxon>Saccharomycotina</taxon>
        <taxon>Saccharomycetes</taxon>
        <taxon>Saccharomycetales</taxon>
        <taxon>Saccharomycetaceae</taxon>
        <taxon>Eremothecium</taxon>
    </lineage>
</organism>
<name>G8JX61_ERECY</name>
<feature type="chain" id="PRO_5003511030" description="Meiotic sister chromatid recombination protein 1" evidence="1">
    <location>
        <begin position="21"/>
        <end position="527"/>
    </location>
</feature>
<dbReference type="GO" id="GO:0007131">
    <property type="term" value="P:reciprocal meiotic recombination"/>
    <property type="evidence" value="ECO:0007669"/>
    <property type="project" value="EnsemblFungi"/>
</dbReference>
<keyword evidence="3" id="KW-1185">Reference proteome</keyword>
<dbReference type="EMBL" id="CP002504">
    <property type="protein sequence ID" value="AET41435.1"/>
    <property type="molecule type" value="Genomic_DNA"/>
</dbReference>
<dbReference type="GO" id="GO:0005739">
    <property type="term" value="C:mitochondrion"/>
    <property type="evidence" value="ECO:0007669"/>
    <property type="project" value="EnsemblFungi"/>
</dbReference>
<dbReference type="GO" id="GO:1990166">
    <property type="term" value="P:protein localization to site of double-strand break"/>
    <property type="evidence" value="ECO:0007669"/>
    <property type="project" value="EnsemblFungi"/>
</dbReference>
<dbReference type="InParanoid" id="G8JX61"/>
<evidence type="ECO:0000313" key="2">
    <source>
        <dbReference type="EMBL" id="AET41435.1"/>
    </source>
</evidence>
<dbReference type="OMA" id="WTFDTWN"/>
<dbReference type="GeneID" id="11469889"/>
<gene>
    <name evidence="2" type="ordered locus">Ecym_8147</name>
</gene>
<dbReference type="KEGG" id="erc:Ecym_8147"/>